<gene>
    <name evidence="1" type="ORF">GCM10011369_35520</name>
</gene>
<reference evidence="2" key="1">
    <citation type="journal article" date="2019" name="Int. J. Syst. Evol. Microbiol.">
        <title>The Global Catalogue of Microorganisms (GCM) 10K type strain sequencing project: providing services to taxonomists for standard genome sequencing and annotation.</title>
        <authorList>
            <consortium name="The Broad Institute Genomics Platform"/>
            <consortium name="The Broad Institute Genome Sequencing Center for Infectious Disease"/>
            <person name="Wu L."/>
            <person name="Ma J."/>
        </authorList>
    </citation>
    <scope>NUCLEOTIDE SEQUENCE [LARGE SCALE GENOMIC DNA]</scope>
    <source>
        <strain evidence="2">CGMCC 1.10130</strain>
    </source>
</reference>
<evidence type="ECO:0000313" key="1">
    <source>
        <dbReference type="EMBL" id="GGA90271.1"/>
    </source>
</evidence>
<protein>
    <recommendedName>
        <fullName evidence="3">Class I SAM-dependent methyltransferase</fullName>
    </recommendedName>
</protein>
<evidence type="ECO:0000313" key="2">
    <source>
        <dbReference type="Proteomes" id="UP000619743"/>
    </source>
</evidence>
<name>A0A8J2UAC0_9GAMM</name>
<evidence type="ECO:0008006" key="3">
    <source>
        <dbReference type="Google" id="ProtNLM"/>
    </source>
</evidence>
<dbReference type="Pfam" id="PF13489">
    <property type="entry name" value="Methyltransf_23"/>
    <property type="match status" value="1"/>
</dbReference>
<dbReference type="Proteomes" id="UP000619743">
    <property type="component" value="Unassembled WGS sequence"/>
</dbReference>
<dbReference type="RefSeq" id="WP_158100667.1">
    <property type="nucleotide sequence ID" value="NZ_BMDX01000031.1"/>
</dbReference>
<keyword evidence="2" id="KW-1185">Reference proteome</keyword>
<comment type="caution">
    <text evidence="1">The sequence shown here is derived from an EMBL/GenBank/DDBJ whole genome shotgun (WGS) entry which is preliminary data.</text>
</comment>
<dbReference type="SUPFAM" id="SSF53335">
    <property type="entry name" value="S-adenosyl-L-methionine-dependent methyltransferases"/>
    <property type="match status" value="1"/>
</dbReference>
<organism evidence="1 2">
    <name type="scientific">Neiella marina</name>
    <dbReference type="NCBI Taxonomy" id="508461"/>
    <lineage>
        <taxon>Bacteria</taxon>
        <taxon>Pseudomonadati</taxon>
        <taxon>Pseudomonadota</taxon>
        <taxon>Gammaproteobacteria</taxon>
        <taxon>Alteromonadales</taxon>
        <taxon>Echinimonadaceae</taxon>
        <taxon>Neiella</taxon>
    </lineage>
</organism>
<sequence length="254" mass="29957">MNYYFSKQFDEYDLGKVDYCKCPNCGFCASHTHFELSQSDWNQLNEAYHTKSHFAEDNPHNRNQRYFNQAMMLSLMTKQGLVKQGNWLDWGCGVGAVSQLLNDYFDLNLLTYDKYFTPHINVIKEAELKPRQFDLVVNTAVFEHVRGRETLDEIESYVSDRGSFAIHTLVPETVPKDPNWMYLIPVHCAFHTNKSMAILMENWGYQCSVYNPDSKMWVLFREHADVIQPQVEQLNQALGWQYLHFKNGFMDYWK</sequence>
<accession>A0A8J2UAC0</accession>
<dbReference type="Gene3D" id="3.40.50.150">
    <property type="entry name" value="Vaccinia Virus protein VP39"/>
    <property type="match status" value="1"/>
</dbReference>
<dbReference type="OrthoDB" id="9018134at2"/>
<dbReference type="InterPro" id="IPR029063">
    <property type="entry name" value="SAM-dependent_MTases_sf"/>
</dbReference>
<dbReference type="EMBL" id="BMDX01000031">
    <property type="protein sequence ID" value="GGA90271.1"/>
    <property type="molecule type" value="Genomic_DNA"/>
</dbReference>
<dbReference type="AlphaFoldDB" id="A0A8J2UAC0"/>
<proteinExistence type="predicted"/>